<dbReference type="EMBL" id="JAUSVO010000004">
    <property type="protein sequence ID" value="MDQ0438895.1"/>
    <property type="molecule type" value="Genomic_DNA"/>
</dbReference>
<feature type="coiled-coil region" evidence="1">
    <location>
        <begin position="665"/>
        <end position="732"/>
    </location>
</feature>
<gene>
    <name evidence="3" type="ORF">QO014_003290</name>
</gene>
<dbReference type="Pfam" id="PF13175">
    <property type="entry name" value="AAA_15"/>
    <property type="match status" value="1"/>
</dbReference>
<dbReference type="PANTHER" id="PTHR41259:SF1">
    <property type="entry name" value="DOUBLE-STRAND BREAK REPAIR RAD50 ATPASE, PUTATIVE-RELATED"/>
    <property type="match status" value="1"/>
</dbReference>
<protein>
    <submittedName>
        <fullName evidence="3">Chromosome segregation ATPase</fullName>
    </submittedName>
</protein>
<dbReference type="Gene3D" id="3.40.50.300">
    <property type="entry name" value="P-loop containing nucleotide triphosphate hydrolases"/>
    <property type="match status" value="2"/>
</dbReference>
<dbReference type="SUPFAM" id="SSF52540">
    <property type="entry name" value="P-loop containing nucleoside triphosphate hydrolases"/>
    <property type="match status" value="1"/>
</dbReference>
<evidence type="ECO:0000256" key="1">
    <source>
        <dbReference type="SAM" id="Coils"/>
    </source>
</evidence>
<dbReference type="RefSeq" id="WP_266349772.1">
    <property type="nucleotide sequence ID" value="NZ_JAPKNG010000004.1"/>
</dbReference>
<reference evidence="3 4" key="1">
    <citation type="submission" date="2023-07" db="EMBL/GenBank/DDBJ databases">
        <title>Genomic Encyclopedia of Type Strains, Phase IV (KMG-IV): sequencing the most valuable type-strain genomes for metagenomic binning, comparative biology and taxonomic classification.</title>
        <authorList>
            <person name="Goeker M."/>
        </authorList>
    </citation>
    <scope>NUCLEOTIDE SEQUENCE [LARGE SCALE GENOMIC DNA]</scope>
    <source>
        <strain evidence="3 4">B6-8</strain>
    </source>
</reference>
<feature type="domain" description="Endonuclease GajA/Old nuclease/RecF-like AAA" evidence="2">
    <location>
        <begin position="1"/>
        <end position="48"/>
    </location>
</feature>
<dbReference type="InterPro" id="IPR027417">
    <property type="entry name" value="P-loop_NTPase"/>
</dbReference>
<keyword evidence="4" id="KW-1185">Reference proteome</keyword>
<evidence type="ECO:0000259" key="2">
    <source>
        <dbReference type="Pfam" id="PF13175"/>
    </source>
</evidence>
<proteinExistence type="predicted"/>
<name>A0ABU0HAV0_9HYPH</name>
<dbReference type="Proteomes" id="UP001241603">
    <property type="component" value="Unassembled WGS sequence"/>
</dbReference>
<evidence type="ECO:0000313" key="3">
    <source>
        <dbReference type="EMBL" id="MDQ0438895.1"/>
    </source>
</evidence>
<keyword evidence="1" id="KW-0175">Coiled coil</keyword>
<dbReference type="InterPro" id="IPR041685">
    <property type="entry name" value="AAA_GajA/Old/RecF-like"/>
</dbReference>
<sequence length="871" mass="94873">MKLRRIEVRDFRKLGHVVIADLADGLNVVVGDNEAGKSTLLAALRAVLFERHRVGGNVAASMQPYGQTVRPQVWLEFERDGVSWKLHKAFCQKQEAELEGGGGRWTGDAVEERLAEMFGFTPPGRGESKPDEHHGVFGLLWVEQGTSHQALGVGAGRDHLAAALEREVGQVTGGERGRLLLAAAEARKAAFWDKRNNPRDAFKALAVDLEAAREQRTTIQQQLAAYESKVARLATLQEILNRHRRDDSLRVAEARLVAAQKAAAVVAQYQGALRTAEIALEGARLRHEAAVGRLAAREKARTELERTKRDFDAAGANLAEAQGQLARLELAAGIADSRSRAAESAVREADSVVQRIEQAAVRRQARETAARLAQQLAAAEAADQARLRAEAIIVAAALTPQDLKQLEGLERAADQARLRLEAASARVTLLPEGEHVVQIEGSDDLVEPELVLSRDTTLVLQGYGRIHIQPGGGIGELVRASDEAHQALVRALQRLGQTDLTVARLALQRIADARSEERIHTQALSGLAPKGLDALRQELARSLLLAGTGDTEDAAGLGDVDAARSKAAEARRLFETLAAEAAQANVALEAVRRDIAILAERARVAAHAHQRLRDELGAAREAAPDQALEGDALTCRLARTEAEANWATARDAVAAADPEATTLAVERAIQAEKAIREDIDRTERERRDLDVELRALGKDGLGEELETLNGRIELLEARLKTTTLEAEAARLLADTLAEAQRETKEKWLAPVRERSAPYLRLIQNESSIVLSEGSFEIERLVRNGVSEPFAGLSVGAREQIAVITRLALADILREGGQESCIVLDDALVNTDEGRLERMHLVLHKAAQRQQILILTCRERDFLQLGAPIRRI</sequence>
<feature type="coiled-coil region" evidence="1">
    <location>
        <begin position="297"/>
        <end position="331"/>
    </location>
</feature>
<organism evidence="3 4">
    <name type="scientific">Kaistia dalseonensis</name>
    <dbReference type="NCBI Taxonomy" id="410840"/>
    <lineage>
        <taxon>Bacteria</taxon>
        <taxon>Pseudomonadati</taxon>
        <taxon>Pseudomonadota</taxon>
        <taxon>Alphaproteobacteria</taxon>
        <taxon>Hyphomicrobiales</taxon>
        <taxon>Kaistiaceae</taxon>
        <taxon>Kaistia</taxon>
    </lineage>
</organism>
<comment type="caution">
    <text evidence="3">The sequence shown here is derived from an EMBL/GenBank/DDBJ whole genome shotgun (WGS) entry which is preliminary data.</text>
</comment>
<dbReference type="PANTHER" id="PTHR41259">
    <property type="entry name" value="DOUBLE-STRAND BREAK REPAIR RAD50 ATPASE, PUTATIVE-RELATED"/>
    <property type="match status" value="1"/>
</dbReference>
<accession>A0ABU0HAV0</accession>
<evidence type="ECO:0000313" key="4">
    <source>
        <dbReference type="Proteomes" id="UP001241603"/>
    </source>
</evidence>